<reference evidence="5" key="1">
    <citation type="journal article" date="2019" name="Int. J. Syst. Evol. Microbiol.">
        <title>The Global Catalogue of Microorganisms (GCM) 10K type strain sequencing project: providing services to taxonomists for standard genome sequencing and annotation.</title>
        <authorList>
            <consortium name="The Broad Institute Genomics Platform"/>
            <consortium name="The Broad Institute Genome Sequencing Center for Infectious Disease"/>
            <person name="Wu L."/>
            <person name="Ma J."/>
        </authorList>
    </citation>
    <scope>NUCLEOTIDE SEQUENCE [LARGE SCALE GENOMIC DNA]</scope>
    <source>
        <strain evidence="5">KCTC 42805</strain>
    </source>
</reference>
<dbReference type="PANTHER" id="PTHR10264:SF83">
    <property type="entry name" value="BLL5629 PROTEIN"/>
    <property type="match status" value="1"/>
</dbReference>
<gene>
    <name evidence="4" type="ORF">ACFSUS_19825</name>
</gene>
<dbReference type="Proteomes" id="UP001597469">
    <property type="component" value="Unassembled WGS sequence"/>
</dbReference>
<dbReference type="InterPro" id="IPR001107">
    <property type="entry name" value="Band_7"/>
</dbReference>
<dbReference type="InterPro" id="IPR036013">
    <property type="entry name" value="Band_7/SPFH_dom_sf"/>
</dbReference>
<dbReference type="CDD" id="cd13438">
    <property type="entry name" value="SPFH_eoslipins_u2"/>
    <property type="match status" value="1"/>
</dbReference>
<evidence type="ECO:0000256" key="1">
    <source>
        <dbReference type="ARBA" id="ARBA00004167"/>
    </source>
</evidence>
<dbReference type="EMBL" id="JBHULN010000013">
    <property type="protein sequence ID" value="MFD2572901.1"/>
    <property type="molecule type" value="Genomic_DNA"/>
</dbReference>
<dbReference type="InterPro" id="IPR043202">
    <property type="entry name" value="Band-7_stomatin-like"/>
</dbReference>
<evidence type="ECO:0000256" key="2">
    <source>
        <dbReference type="ARBA" id="ARBA00008164"/>
    </source>
</evidence>
<evidence type="ECO:0000313" key="4">
    <source>
        <dbReference type="EMBL" id="MFD2572901.1"/>
    </source>
</evidence>
<dbReference type="PANTHER" id="PTHR10264">
    <property type="entry name" value="BAND 7 PROTEIN-RELATED"/>
    <property type="match status" value="1"/>
</dbReference>
<organism evidence="4 5">
    <name type="scientific">Spirosoma soli</name>
    <dbReference type="NCBI Taxonomy" id="1770529"/>
    <lineage>
        <taxon>Bacteria</taxon>
        <taxon>Pseudomonadati</taxon>
        <taxon>Bacteroidota</taxon>
        <taxon>Cytophagia</taxon>
        <taxon>Cytophagales</taxon>
        <taxon>Cytophagaceae</taxon>
        <taxon>Spirosoma</taxon>
    </lineage>
</organism>
<dbReference type="Gene3D" id="3.30.479.30">
    <property type="entry name" value="Band 7 domain"/>
    <property type="match status" value="1"/>
</dbReference>
<feature type="domain" description="Band 7" evidence="3">
    <location>
        <begin position="135"/>
        <end position="294"/>
    </location>
</feature>
<proteinExistence type="inferred from homology"/>
<evidence type="ECO:0000313" key="5">
    <source>
        <dbReference type="Proteomes" id="UP001597469"/>
    </source>
</evidence>
<dbReference type="SUPFAM" id="SSF117892">
    <property type="entry name" value="Band 7/SPFH domain"/>
    <property type="match status" value="1"/>
</dbReference>
<comment type="caution">
    <text evidence="4">The sequence shown here is derived from an EMBL/GenBank/DDBJ whole genome shotgun (WGS) entry which is preliminary data.</text>
</comment>
<comment type="similarity">
    <text evidence="2">Belongs to the band 7/mec-2 family.</text>
</comment>
<keyword evidence="5" id="KW-1185">Reference proteome</keyword>
<name>A0ABW5M9Y2_9BACT</name>
<accession>A0ABW5M9Y2</accession>
<dbReference type="SMART" id="SM00244">
    <property type="entry name" value="PHB"/>
    <property type="match status" value="1"/>
</dbReference>
<evidence type="ECO:0000259" key="3">
    <source>
        <dbReference type="SMART" id="SM00244"/>
    </source>
</evidence>
<protein>
    <submittedName>
        <fullName evidence="4">Slipin family protein</fullName>
    </submittedName>
</protein>
<dbReference type="Pfam" id="PF01145">
    <property type="entry name" value="Band_7"/>
    <property type="match status" value="1"/>
</dbReference>
<comment type="subcellular location">
    <subcellularLocation>
        <location evidence="1">Membrane</location>
        <topology evidence="1">Single-pass membrane protein</topology>
    </subcellularLocation>
</comment>
<sequence>MMIQVVRVQSFQIGLVFRHGGFVRKLSTGTHWLWPNETVHIYNRGMLFEKPPVDLAILLAEPEVAFELDVIDVADNELVLQYENGQYQRLLNRGRWAFWKGVHQFTYVRVDLTQLAVPAEVDLASLLPQPLSAYVRSYTVEAHEKGVLFIDWTFSRVLDAGTYHWWKNNIPVHVLKVDMRQQQMEVSGQEILTRDKASLRVSFFVQYRVVDVMKALVDNKEYDRQLYVLMQLALREYIGNQTLDQLLETKSDLAEVVIRSSAGKAEAIGVELRGGGLRDIILPGDMRDILNQVLMAEKKAQANSIMRREETASTRSLLNTARLMEENEMLWKLKEMEYVEKIAEKVSSISLSGNGQLLDQLKGLFGTSKN</sequence>